<gene>
    <name evidence="14" type="ORF">AC625_02070</name>
</gene>
<evidence type="ECO:0000259" key="13">
    <source>
        <dbReference type="PROSITE" id="PS50113"/>
    </source>
</evidence>
<dbReference type="PANTHER" id="PTHR43065:SF34">
    <property type="entry name" value="SPORULATION KINASE A"/>
    <property type="match status" value="1"/>
</dbReference>
<dbReference type="OrthoDB" id="9815750at2"/>
<keyword evidence="4" id="KW-0808">Transferase</keyword>
<dbReference type="Pfam" id="PF00989">
    <property type="entry name" value="PAS"/>
    <property type="match status" value="1"/>
</dbReference>
<keyword evidence="3" id="KW-0597">Phosphoprotein</keyword>
<dbReference type="InterPro" id="IPR003594">
    <property type="entry name" value="HATPase_dom"/>
</dbReference>
<evidence type="ECO:0000256" key="7">
    <source>
        <dbReference type="ARBA" id="ARBA00022840"/>
    </source>
</evidence>
<dbReference type="InterPro" id="IPR004358">
    <property type="entry name" value="Sig_transdc_His_kin-like_C"/>
</dbReference>
<dbReference type="STRING" id="1679170.AC625_02070"/>
<dbReference type="RefSeq" id="WP_049679772.1">
    <property type="nucleotide sequence ID" value="NZ_LFZW01000001.1"/>
</dbReference>
<comment type="caution">
    <text evidence="14">The sequence shown here is derived from an EMBL/GenBank/DDBJ whole genome shotgun (WGS) entry which is preliminary data.</text>
</comment>
<organism evidence="14 15">
    <name type="scientific">Peribacillus loiseleuriae</name>
    <dbReference type="NCBI Taxonomy" id="1679170"/>
    <lineage>
        <taxon>Bacteria</taxon>
        <taxon>Bacillati</taxon>
        <taxon>Bacillota</taxon>
        <taxon>Bacilli</taxon>
        <taxon>Bacillales</taxon>
        <taxon>Bacillaceae</taxon>
        <taxon>Peribacillus</taxon>
    </lineage>
</organism>
<dbReference type="Pfam" id="PF02518">
    <property type="entry name" value="HATPase_c"/>
    <property type="match status" value="1"/>
</dbReference>
<dbReference type="NCBIfam" id="TIGR00229">
    <property type="entry name" value="sensory_box"/>
    <property type="match status" value="2"/>
</dbReference>
<dbReference type="InterPro" id="IPR000014">
    <property type="entry name" value="PAS"/>
</dbReference>
<keyword evidence="8" id="KW-0749">Sporulation</keyword>
<dbReference type="GO" id="GO:0000155">
    <property type="term" value="F:phosphorelay sensor kinase activity"/>
    <property type="evidence" value="ECO:0007669"/>
    <property type="project" value="InterPro"/>
</dbReference>
<dbReference type="SUPFAM" id="SSF55785">
    <property type="entry name" value="PYP-like sensor domain (PAS domain)"/>
    <property type="match status" value="2"/>
</dbReference>
<proteinExistence type="predicted"/>
<keyword evidence="10" id="KW-0812">Transmembrane</keyword>
<evidence type="ECO:0000259" key="12">
    <source>
        <dbReference type="PROSITE" id="PS50112"/>
    </source>
</evidence>
<dbReference type="PROSITE" id="PS50113">
    <property type="entry name" value="PAC"/>
    <property type="match status" value="1"/>
</dbReference>
<dbReference type="InterPro" id="IPR005467">
    <property type="entry name" value="His_kinase_dom"/>
</dbReference>
<keyword evidence="10" id="KW-1133">Transmembrane helix</keyword>
<dbReference type="InterPro" id="IPR003661">
    <property type="entry name" value="HisK_dim/P_dom"/>
</dbReference>
<dbReference type="Gene3D" id="3.30.450.20">
    <property type="entry name" value="PAS domain"/>
    <property type="match status" value="2"/>
</dbReference>
<dbReference type="SUPFAM" id="SSF47384">
    <property type="entry name" value="Homodimeric domain of signal transducing histidine kinase"/>
    <property type="match status" value="1"/>
</dbReference>
<evidence type="ECO:0000256" key="9">
    <source>
        <dbReference type="ARBA" id="ARBA00023012"/>
    </source>
</evidence>
<dbReference type="CDD" id="cd00075">
    <property type="entry name" value="HATPase"/>
    <property type="match status" value="1"/>
</dbReference>
<feature type="domain" description="PAC" evidence="13">
    <location>
        <begin position="147"/>
        <end position="199"/>
    </location>
</feature>
<sequence length="548" mass="62494">MPKIIVCIYVTCGLSILFYKEWYLTITNLPFQKLLMIQRVEGILFIVITAAIHYFFLKKRKSYTLLKEEQERLQTLIHSMSDFVNFKDGQGRWTEANKFGLELFQLEQVDYKGKKDSELAQYTDFYKEALEYCETSDEETWANRQVTRCEEFIPMPDGLHKTFDTIKVPLFHEDGSRKAFIVFGRDITERVKAEQHLLQSQQQYKSLFDYNPEPVLMMDIGGVITNINSRFESVTCWRFDDITGVSIMDVLANSNEKENLHQSLAEVVKNKTGITHGDIRILTKHKETVLLSFTLVPMLINDQIIGVIGYAQDVTLIRETEEILRKTEKLSVVGKLAASVAHEVRNPLTSLIGFVQLLKSNELEYQHYYSIMLSELDRINLIVSELLVLAKPQEMKFSDHNIVILIHDVVTLLKPEANLNGASISIKGNESIPLIRCEANQLKQVFINIIKNSIEASATSVTIEFSMAHDQVTVKVKDNGQGIEKARIKHLGEPFYSSKEKGTGLGLTVSSRIIETHRGNITFESMLGKGTEVHLRLPINCYSQQSIG</sequence>
<dbReference type="SMART" id="SM00388">
    <property type="entry name" value="HisKA"/>
    <property type="match status" value="1"/>
</dbReference>
<dbReference type="Gene3D" id="3.30.565.10">
    <property type="entry name" value="Histidine kinase-like ATPase, C-terminal domain"/>
    <property type="match status" value="1"/>
</dbReference>
<dbReference type="AlphaFoldDB" id="A0A0K9GP72"/>
<dbReference type="Gene3D" id="1.10.287.130">
    <property type="match status" value="1"/>
</dbReference>
<dbReference type="PRINTS" id="PR00344">
    <property type="entry name" value="BCTRLSENSOR"/>
</dbReference>
<evidence type="ECO:0000256" key="1">
    <source>
        <dbReference type="ARBA" id="ARBA00000085"/>
    </source>
</evidence>
<protein>
    <recommendedName>
        <fullName evidence="2">histidine kinase</fullName>
        <ecNumber evidence="2">2.7.13.3</ecNumber>
    </recommendedName>
</protein>
<dbReference type="GO" id="GO:0005524">
    <property type="term" value="F:ATP binding"/>
    <property type="evidence" value="ECO:0007669"/>
    <property type="project" value="UniProtKB-KW"/>
</dbReference>
<dbReference type="SMART" id="SM00387">
    <property type="entry name" value="HATPase_c"/>
    <property type="match status" value="1"/>
</dbReference>
<name>A0A0K9GP72_9BACI</name>
<reference evidence="15" key="1">
    <citation type="submission" date="2015-07" db="EMBL/GenBank/DDBJ databases">
        <title>Genome sequencing project for genomic taxonomy and phylogenomics of Bacillus-like bacteria.</title>
        <authorList>
            <person name="Liu B."/>
            <person name="Wang J."/>
            <person name="Zhu Y."/>
            <person name="Liu G."/>
            <person name="Chen Q."/>
            <person name="Chen Z."/>
            <person name="Lan J."/>
            <person name="Che J."/>
            <person name="Ge C."/>
            <person name="Shi H."/>
            <person name="Pan Z."/>
            <person name="Liu X."/>
        </authorList>
    </citation>
    <scope>NUCLEOTIDE SEQUENCE [LARGE SCALE GENOMIC DNA]</scope>
    <source>
        <strain evidence="15">FJAT-27997</strain>
    </source>
</reference>
<keyword evidence="5" id="KW-0547">Nucleotide-binding</keyword>
<dbReference type="InterPro" id="IPR013656">
    <property type="entry name" value="PAS_4"/>
</dbReference>
<evidence type="ECO:0000313" key="15">
    <source>
        <dbReference type="Proteomes" id="UP000037146"/>
    </source>
</evidence>
<dbReference type="Pfam" id="PF00512">
    <property type="entry name" value="HisKA"/>
    <property type="match status" value="1"/>
</dbReference>
<dbReference type="PROSITE" id="PS50109">
    <property type="entry name" value="HIS_KIN"/>
    <property type="match status" value="1"/>
</dbReference>
<dbReference type="InterPro" id="IPR000700">
    <property type="entry name" value="PAS-assoc_C"/>
</dbReference>
<dbReference type="InterPro" id="IPR035965">
    <property type="entry name" value="PAS-like_dom_sf"/>
</dbReference>
<keyword evidence="15" id="KW-1185">Reference proteome</keyword>
<evidence type="ECO:0000256" key="3">
    <source>
        <dbReference type="ARBA" id="ARBA00022553"/>
    </source>
</evidence>
<evidence type="ECO:0000313" key="14">
    <source>
        <dbReference type="EMBL" id="KMY48448.1"/>
    </source>
</evidence>
<evidence type="ECO:0000256" key="8">
    <source>
        <dbReference type="ARBA" id="ARBA00022969"/>
    </source>
</evidence>
<dbReference type="EC" id="2.7.13.3" evidence="2"/>
<keyword evidence="9" id="KW-0902">Two-component regulatory system</keyword>
<evidence type="ECO:0000256" key="6">
    <source>
        <dbReference type="ARBA" id="ARBA00022777"/>
    </source>
</evidence>
<comment type="catalytic activity">
    <reaction evidence="1">
        <text>ATP + protein L-histidine = ADP + protein N-phospho-L-histidine.</text>
        <dbReference type="EC" id="2.7.13.3"/>
    </reaction>
</comment>
<keyword evidence="10" id="KW-0472">Membrane</keyword>
<feature type="transmembrane region" description="Helical" evidence="10">
    <location>
        <begin position="36"/>
        <end position="57"/>
    </location>
</feature>
<keyword evidence="7" id="KW-0067">ATP-binding</keyword>
<evidence type="ECO:0000256" key="4">
    <source>
        <dbReference type="ARBA" id="ARBA00022679"/>
    </source>
</evidence>
<dbReference type="GO" id="GO:0030435">
    <property type="term" value="P:sporulation resulting in formation of a cellular spore"/>
    <property type="evidence" value="ECO:0007669"/>
    <property type="project" value="UniProtKB-KW"/>
</dbReference>
<dbReference type="SUPFAM" id="SSF55874">
    <property type="entry name" value="ATPase domain of HSP90 chaperone/DNA topoisomerase II/histidine kinase"/>
    <property type="match status" value="1"/>
</dbReference>
<feature type="domain" description="PAS" evidence="12">
    <location>
        <begin position="200"/>
        <end position="271"/>
    </location>
</feature>
<feature type="domain" description="Histidine kinase" evidence="11">
    <location>
        <begin position="339"/>
        <end position="541"/>
    </location>
</feature>
<dbReference type="PROSITE" id="PS50112">
    <property type="entry name" value="PAS"/>
    <property type="match status" value="1"/>
</dbReference>
<evidence type="ECO:0000256" key="5">
    <source>
        <dbReference type="ARBA" id="ARBA00022741"/>
    </source>
</evidence>
<dbReference type="FunFam" id="1.10.287.130:FF:000040">
    <property type="entry name" value="PAS domain-containing sensor histidine kinase"/>
    <property type="match status" value="1"/>
</dbReference>
<dbReference type="Proteomes" id="UP000037146">
    <property type="component" value="Unassembled WGS sequence"/>
</dbReference>
<keyword evidence="6" id="KW-0418">Kinase</keyword>
<dbReference type="PANTHER" id="PTHR43065">
    <property type="entry name" value="SENSOR HISTIDINE KINASE"/>
    <property type="match status" value="1"/>
</dbReference>
<dbReference type="Pfam" id="PF08448">
    <property type="entry name" value="PAS_4"/>
    <property type="match status" value="1"/>
</dbReference>
<accession>A0A0K9GP72</accession>
<dbReference type="InterPro" id="IPR036890">
    <property type="entry name" value="HATPase_C_sf"/>
</dbReference>
<feature type="transmembrane region" description="Helical" evidence="10">
    <location>
        <begin position="7"/>
        <end position="24"/>
    </location>
</feature>
<evidence type="ECO:0000256" key="10">
    <source>
        <dbReference type="SAM" id="Phobius"/>
    </source>
</evidence>
<dbReference type="InterPro" id="IPR036097">
    <property type="entry name" value="HisK_dim/P_sf"/>
</dbReference>
<dbReference type="InterPro" id="IPR013767">
    <property type="entry name" value="PAS_fold"/>
</dbReference>
<dbReference type="PATRIC" id="fig|1679170.3.peg.403"/>
<dbReference type="CDD" id="cd00082">
    <property type="entry name" value="HisKA"/>
    <property type="match status" value="1"/>
</dbReference>
<evidence type="ECO:0000259" key="11">
    <source>
        <dbReference type="PROSITE" id="PS50109"/>
    </source>
</evidence>
<dbReference type="GO" id="GO:0006355">
    <property type="term" value="P:regulation of DNA-templated transcription"/>
    <property type="evidence" value="ECO:0007669"/>
    <property type="project" value="InterPro"/>
</dbReference>
<dbReference type="SMART" id="SM00091">
    <property type="entry name" value="PAS"/>
    <property type="match status" value="2"/>
</dbReference>
<evidence type="ECO:0000256" key="2">
    <source>
        <dbReference type="ARBA" id="ARBA00012438"/>
    </source>
</evidence>
<dbReference type="EMBL" id="LFZW01000001">
    <property type="protein sequence ID" value="KMY48448.1"/>
    <property type="molecule type" value="Genomic_DNA"/>
</dbReference>